<sequence length="322" mass="36756">MSSIVSKSVEILSTLSLAFIYSIYGIFLSILKLYKIGPKRFFNKIERSKPPRRALDSDYGTHEMMKLKTSGITLHYVSKGSSNQPLIVVAIDQRGYGLSSKLPSVSDYRAEVLAADIADMIQQLGHSCILVGHDWGGAICWMAAQIYPHLIEKLIIMNCPHPQAFRTTKSFAQIRRSWYMFFFQCPVIPEIFIHSDDFSFLEEAMVEQPMGIVNSNNIEKEDLEVMKYSFAQKGTVKAAINYYRASFRYRSKHSVHEPITVPTLLIWGVLDQALGEELADASTNYCHDIRLKKIPNASHWVQQDVPDLCHKYMDEFLNEETN</sequence>
<keyword evidence="3" id="KW-0812">Transmembrane</keyword>
<keyword evidence="9" id="KW-1185">Reference proteome</keyword>
<gene>
    <name evidence="5" type="ORF">GPM918_LOCUS6889</name>
    <name evidence="6" type="ORF">OVA965_LOCUS20712</name>
    <name evidence="7" type="ORF">SRO942_LOCUS6889</name>
    <name evidence="8" type="ORF">TMI583_LOCUS21174</name>
</gene>
<comment type="similarity">
    <text evidence="2">Belongs to the AB hydrolase superfamily. Epoxide hydrolase family.</text>
</comment>
<name>A0A813XA12_9BILA</name>
<keyword evidence="1" id="KW-0378">Hydrolase</keyword>
<proteinExistence type="inferred from homology"/>
<dbReference type="PANTHER" id="PTHR43329">
    <property type="entry name" value="EPOXIDE HYDROLASE"/>
    <property type="match status" value="1"/>
</dbReference>
<evidence type="ECO:0000256" key="2">
    <source>
        <dbReference type="ARBA" id="ARBA00038334"/>
    </source>
</evidence>
<dbReference type="InterPro" id="IPR029058">
    <property type="entry name" value="AB_hydrolase_fold"/>
</dbReference>
<keyword evidence="3" id="KW-0472">Membrane</keyword>
<dbReference type="InterPro" id="IPR000073">
    <property type="entry name" value="AB_hydrolase_1"/>
</dbReference>
<dbReference type="GO" id="GO:0004301">
    <property type="term" value="F:epoxide hydrolase activity"/>
    <property type="evidence" value="ECO:0007669"/>
    <property type="project" value="UniProtKB-ARBA"/>
</dbReference>
<feature type="domain" description="AB hydrolase-1" evidence="4">
    <location>
        <begin position="88"/>
        <end position="302"/>
    </location>
</feature>
<dbReference type="EMBL" id="CAJOBC010001088">
    <property type="protein sequence ID" value="CAF3654390.1"/>
    <property type="molecule type" value="Genomic_DNA"/>
</dbReference>
<evidence type="ECO:0000256" key="3">
    <source>
        <dbReference type="SAM" id="Phobius"/>
    </source>
</evidence>
<organism evidence="5 9">
    <name type="scientific">Didymodactylos carnosus</name>
    <dbReference type="NCBI Taxonomy" id="1234261"/>
    <lineage>
        <taxon>Eukaryota</taxon>
        <taxon>Metazoa</taxon>
        <taxon>Spiralia</taxon>
        <taxon>Gnathifera</taxon>
        <taxon>Rotifera</taxon>
        <taxon>Eurotatoria</taxon>
        <taxon>Bdelloidea</taxon>
        <taxon>Philodinida</taxon>
        <taxon>Philodinidae</taxon>
        <taxon>Didymodactylos</taxon>
    </lineage>
</organism>
<reference evidence="5" key="1">
    <citation type="submission" date="2021-02" db="EMBL/GenBank/DDBJ databases">
        <authorList>
            <person name="Nowell W R."/>
        </authorList>
    </citation>
    <scope>NUCLEOTIDE SEQUENCE</scope>
</reference>
<dbReference type="PRINTS" id="PR00111">
    <property type="entry name" value="ABHYDROLASE"/>
</dbReference>
<accession>A0A813XA12</accession>
<comment type="caution">
    <text evidence="5">The sequence shown here is derived from an EMBL/GenBank/DDBJ whole genome shotgun (WGS) entry which is preliminary data.</text>
</comment>
<evidence type="ECO:0000313" key="9">
    <source>
        <dbReference type="Proteomes" id="UP000663829"/>
    </source>
</evidence>
<dbReference type="EMBL" id="CAJNOQ010001088">
    <property type="protein sequence ID" value="CAF0866902.1"/>
    <property type="molecule type" value="Genomic_DNA"/>
</dbReference>
<dbReference type="OrthoDB" id="408373at2759"/>
<dbReference type="Proteomes" id="UP000677228">
    <property type="component" value="Unassembled WGS sequence"/>
</dbReference>
<dbReference type="EMBL" id="CAJNOK010011105">
    <property type="protein sequence ID" value="CAF1132242.1"/>
    <property type="molecule type" value="Genomic_DNA"/>
</dbReference>
<dbReference type="EMBL" id="CAJOBA010022408">
    <property type="protein sequence ID" value="CAF3916768.1"/>
    <property type="molecule type" value="Genomic_DNA"/>
</dbReference>
<dbReference type="Proteomes" id="UP000682733">
    <property type="component" value="Unassembled WGS sequence"/>
</dbReference>
<evidence type="ECO:0000313" key="6">
    <source>
        <dbReference type="EMBL" id="CAF1132242.1"/>
    </source>
</evidence>
<evidence type="ECO:0000313" key="8">
    <source>
        <dbReference type="EMBL" id="CAF3916768.1"/>
    </source>
</evidence>
<dbReference type="Proteomes" id="UP000663829">
    <property type="component" value="Unassembled WGS sequence"/>
</dbReference>
<evidence type="ECO:0000313" key="7">
    <source>
        <dbReference type="EMBL" id="CAF3654390.1"/>
    </source>
</evidence>
<dbReference type="SUPFAM" id="SSF53474">
    <property type="entry name" value="alpha/beta-Hydrolases"/>
    <property type="match status" value="1"/>
</dbReference>
<dbReference type="Proteomes" id="UP000681722">
    <property type="component" value="Unassembled WGS sequence"/>
</dbReference>
<dbReference type="AlphaFoldDB" id="A0A813XA12"/>
<dbReference type="Pfam" id="PF00561">
    <property type="entry name" value="Abhydrolase_1"/>
    <property type="match status" value="1"/>
</dbReference>
<evidence type="ECO:0000313" key="5">
    <source>
        <dbReference type="EMBL" id="CAF0866902.1"/>
    </source>
</evidence>
<dbReference type="PRINTS" id="PR00412">
    <property type="entry name" value="EPOXHYDRLASE"/>
</dbReference>
<evidence type="ECO:0000259" key="4">
    <source>
        <dbReference type="Pfam" id="PF00561"/>
    </source>
</evidence>
<dbReference type="Gene3D" id="3.40.50.1820">
    <property type="entry name" value="alpha/beta hydrolase"/>
    <property type="match status" value="1"/>
</dbReference>
<protein>
    <recommendedName>
        <fullName evidence="4">AB hydrolase-1 domain-containing protein</fullName>
    </recommendedName>
</protein>
<evidence type="ECO:0000256" key="1">
    <source>
        <dbReference type="ARBA" id="ARBA00022801"/>
    </source>
</evidence>
<feature type="transmembrane region" description="Helical" evidence="3">
    <location>
        <begin position="12"/>
        <end position="34"/>
    </location>
</feature>
<dbReference type="InterPro" id="IPR000639">
    <property type="entry name" value="Epox_hydrolase-like"/>
</dbReference>
<keyword evidence="3" id="KW-1133">Transmembrane helix</keyword>